<dbReference type="InterPro" id="IPR003462">
    <property type="entry name" value="ODC_Mu_crystall"/>
</dbReference>
<dbReference type="PANTHER" id="PTHR13812">
    <property type="entry name" value="KETIMINE REDUCTASE MU-CRYSTALLIN"/>
    <property type="match status" value="1"/>
</dbReference>
<keyword evidence="3" id="KW-1185">Reference proteome</keyword>
<dbReference type="InterPro" id="IPR036291">
    <property type="entry name" value="NAD(P)-bd_dom_sf"/>
</dbReference>
<comment type="caution">
    <text evidence="2">The sequence shown here is derived from an EMBL/GenBank/DDBJ whole genome shotgun (WGS) entry which is preliminary data.</text>
</comment>
<dbReference type="InterPro" id="IPR023401">
    <property type="entry name" value="ODC_N"/>
</dbReference>
<evidence type="ECO:0000256" key="1">
    <source>
        <dbReference type="ARBA" id="ARBA00008903"/>
    </source>
</evidence>
<dbReference type="PIRSF" id="PIRSF001439">
    <property type="entry name" value="CryM"/>
    <property type="match status" value="1"/>
</dbReference>
<dbReference type="Proteomes" id="UP001344888">
    <property type="component" value="Unassembled WGS sequence"/>
</dbReference>
<sequence length="337" mass="36810">MFKIQILCKEDVQKILSMHQVIEVVESVYKAKSEGLTDVWPTVFYEFAPGRADLDIKSGYLKNKQLFGHKTVTWFGDNTEKGIPTLIGMIAVFDAQTGAPLGMTDAAYITGMRTRAAGALGAKYLARKDAENLLIVGAGNQSIFQIAATLTAISTIKKVRVAAQQAGNAKSFVAGIHDQLQQQFAINTEHILFEAVDNLEASVRDSHIIITVTPSRKPVIKKEWVQKGTHFSCIGADMEGKQEIDAEILTSSLLFVDDTKHCQEVGEIEIPLKQGIIHETHIIGELGDLILGKVNGRINNEQITIFDATGMALLDIATANAALKQAEQYEIGTKSMI</sequence>
<dbReference type="RefSeq" id="WP_326121670.1">
    <property type="nucleotide sequence ID" value="NZ_JARSFG010000003.1"/>
</dbReference>
<dbReference type="EMBL" id="JARSFG010000003">
    <property type="protein sequence ID" value="MEC1177357.1"/>
    <property type="molecule type" value="Genomic_DNA"/>
</dbReference>
<dbReference type="Pfam" id="PF02423">
    <property type="entry name" value="OCD_Mu_crystall"/>
    <property type="match status" value="1"/>
</dbReference>
<reference evidence="2 3" key="1">
    <citation type="submission" date="2023-03" db="EMBL/GenBank/DDBJ databases">
        <title>Bacillus Genome Sequencing.</title>
        <authorList>
            <person name="Dunlap C."/>
        </authorList>
    </citation>
    <scope>NUCLEOTIDE SEQUENCE [LARGE SCALE GENOMIC DNA]</scope>
    <source>
        <strain evidence="2 3">B-59205</strain>
    </source>
</reference>
<comment type="similarity">
    <text evidence="1">Belongs to the ornithine cyclodeaminase/mu-crystallin family.</text>
</comment>
<dbReference type="GO" id="GO:0005737">
    <property type="term" value="C:cytoplasm"/>
    <property type="evidence" value="ECO:0007669"/>
    <property type="project" value="TreeGrafter"/>
</dbReference>
<evidence type="ECO:0000313" key="3">
    <source>
        <dbReference type="Proteomes" id="UP001344888"/>
    </source>
</evidence>
<proteinExistence type="inferred from homology"/>
<dbReference type="GO" id="GO:0019752">
    <property type="term" value="P:carboxylic acid metabolic process"/>
    <property type="evidence" value="ECO:0007669"/>
    <property type="project" value="UniProtKB-ARBA"/>
</dbReference>
<dbReference type="Gene3D" id="3.30.1780.10">
    <property type="entry name" value="ornithine cyclodeaminase, domain 1"/>
    <property type="match status" value="1"/>
</dbReference>
<name>A0AAW9NLG9_9BACL</name>
<accession>A0AAW9NLG9</accession>
<dbReference type="Gene3D" id="3.40.50.720">
    <property type="entry name" value="NAD(P)-binding Rossmann-like Domain"/>
    <property type="match status" value="1"/>
</dbReference>
<dbReference type="SUPFAM" id="SSF51735">
    <property type="entry name" value="NAD(P)-binding Rossmann-fold domains"/>
    <property type="match status" value="1"/>
</dbReference>
<organism evidence="2 3">
    <name type="scientific">Metasolibacillus meyeri</name>
    <dbReference type="NCBI Taxonomy" id="1071052"/>
    <lineage>
        <taxon>Bacteria</taxon>
        <taxon>Bacillati</taxon>
        <taxon>Bacillota</taxon>
        <taxon>Bacilli</taxon>
        <taxon>Bacillales</taxon>
        <taxon>Caryophanaceae</taxon>
        <taxon>Metasolibacillus</taxon>
    </lineage>
</organism>
<gene>
    <name evidence="2" type="ORF">P9B03_02575</name>
</gene>
<dbReference type="PANTHER" id="PTHR13812:SF19">
    <property type="entry name" value="KETIMINE REDUCTASE MU-CRYSTALLIN"/>
    <property type="match status" value="1"/>
</dbReference>
<dbReference type="AlphaFoldDB" id="A0AAW9NLG9"/>
<dbReference type="FunFam" id="3.40.50.720:FF:000311">
    <property type="entry name" value="Ornithine cyclodeaminase"/>
    <property type="match status" value="1"/>
</dbReference>
<evidence type="ECO:0000313" key="2">
    <source>
        <dbReference type="EMBL" id="MEC1177357.1"/>
    </source>
</evidence>
<dbReference type="GO" id="GO:0016491">
    <property type="term" value="F:oxidoreductase activity"/>
    <property type="evidence" value="ECO:0007669"/>
    <property type="project" value="UniProtKB-ARBA"/>
</dbReference>
<protein>
    <submittedName>
        <fullName evidence="2">Ornithine cyclodeaminase family protein</fullName>
    </submittedName>
</protein>